<dbReference type="SUPFAM" id="SSF51445">
    <property type="entry name" value="(Trans)glycosidases"/>
    <property type="match status" value="1"/>
</dbReference>
<evidence type="ECO:0000256" key="1">
    <source>
        <dbReference type="ARBA" id="ARBA00000822"/>
    </source>
</evidence>
<keyword evidence="8 15" id="KW-0378">Hydrolase</keyword>
<protein>
    <recommendedName>
        <fullName evidence="4">chitinase</fullName>
        <ecNumber evidence="4">3.2.1.14</ecNumber>
    </recommendedName>
</protein>
<comment type="similarity">
    <text evidence="3">Belongs to the glycosyl hydrolase 18 family. Chitinase class V subfamily.</text>
</comment>
<evidence type="ECO:0000256" key="3">
    <source>
        <dbReference type="ARBA" id="ARBA00008682"/>
    </source>
</evidence>
<name>A0A395NAC1_TRIAR</name>
<reference evidence="19 20" key="1">
    <citation type="journal article" date="2018" name="PLoS Pathog.">
        <title>Evolution of structural diversity of trichothecenes, a family of toxins produced by plant pathogenic and entomopathogenic fungi.</title>
        <authorList>
            <person name="Proctor R.H."/>
            <person name="McCormick S.P."/>
            <person name="Kim H.S."/>
            <person name="Cardoza R.E."/>
            <person name="Stanley A.M."/>
            <person name="Lindo L."/>
            <person name="Kelly A."/>
            <person name="Brown D.W."/>
            <person name="Lee T."/>
            <person name="Vaughan M.M."/>
            <person name="Alexander N.J."/>
            <person name="Busman M."/>
            <person name="Gutierrez S."/>
        </authorList>
    </citation>
    <scope>NUCLEOTIDE SEQUENCE [LARGE SCALE GENOMIC DNA]</scope>
    <source>
        <strain evidence="19 20">IBT 40837</strain>
    </source>
</reference>
<keyword evidence="12 15" id="KW-0326">Glycosidase</keyword>
<dbReference type="EC" id="3.2.1.14" evidence="4"/>
<evidence type="ECO:0000256" key="14">
    <source>
        <dbReference type="ARBA" id="ARBA00059391"/>
    </source>
</evidence>
<feature type="domain" description="GH18" evidence="18">
    <location>
        <begin position="169"/>
        <end position="536"/>
    </location>
</feature>
<sequence>MFKLFCAALPLVARVAVAAPATISARCHDPKTNGLPFSSPVSTDQIAAQPFDPESFGPEPLDLGPIDLGSFAPEQSGSEPVTFELSDPESFAPEASSLPIFPAFLPLPPSESPEFESPDFEPPAQSPSAGDETVPPSDSKPWSFSHDSHDSDNTNDGQSRKRPFGNRGRKNVVYLTNWSIYGANYLPQNLPADEITHLLYAFAGIAGDGSVIATDLWADEQKLLGNQARDDSHQNGDVHGIIEQVFLLKQQHRHMKTLLSIGGWTASQEGKFNPAINSAAGRRRFAETAVKLLANWGFDGLDIDYEYPANQQDAENFVLLLRECREALDEYADSNGQRYHYLLTVASPAGPSHYNIMDLNGMDEYVDSWHLMAYDYAGSWDTTSGDQANVFPNRWNPKSTKFNSNEAVDDYIANGIDPSKIVFGLPLYGRSFLNTDGLGLPYSGIGQGSIEPGVWLYRDLPRPGATVHVDRDTISAYSYDPLARELVSYDNVETATLKAEYLMSRGLGGAVFWEASGDLPGERSLVRTLAREMGHLDSSRNMLDYPQSQFGNIRNARW</sequence>
<evidence type="ECO:0000256" key="7">
    <source>
        <dbReference type="ARBA" id="ARBA00022729"/>
    </source>
</evidence>
<evidence type="ECO:0000256" key="9">
    <source>
        <dbReference type="ARBA" id="ARBA00023024"/>
    </source>
</evidence>
<keyword evidence="10" id="KW-0865">Zymogen</keyword>
<dbReference type="GO" id="GO:0005576">
    <property type="term" value="C:extracellular region"/>
    <property type="evidence" value="ECO:0007669"/>
    <property type="project" value="UniProtKB-SubCell"/>
</dbReference>
<evidence type="ECO:0000256" key="10">
    <source>
        <dbReference type="ARBA" id="ARBA00023145"/>
    </source>
</evidence>
<dbReference type="GO" id="GO:0008843">
    <property type="term" value="F:endochitinase activity"/>
    <property type="evidence" value="ECO:0007669"/>
    <property type="project" value="UniProtKB-EC"/>
</dbReference>
<keyword evidence="11" id="KW-0119">Carbohydrate metabolism</keyword>
<dbReference type="FunFam" id="3.20.20.80:FF:000075">
    <property type="entry name" value="Sporulation-specific chitinase"/>
    <property type="match status" value="1"/>
</dbReference>
<gene>
    <name evidence="19" type="ORF">TARUN_9288</name>
</gene>
<feature type="chain" id="PRO_5017217528" description="chitinase" evidence="17">
    <location>
        <begin position="19"/>
        <end position="558"/>
    </location>
</feature>
<dbReference type="InterPro" id="IPR001223">
    <property type="entry name" value="Glyco_hydro18_cat"/>
</dbReference>
<keyword evidence="9" id="KW-0146">Chitin degradation</keyword>
<feature type="region of interest" description="Disordered" evidence="16">
    <location>
        <begin position="48"/>
        <end position="90"/>
    </location>
</feature>
<dbReference type="PANTHER" id="PTHR11177:SF384">
    <property type="entry name" value="CHITINASE"/>
    <property type="match status" value="1"/>
</dbReference>
<comment type="function">
    <text evidence="14">Secreted chitinase involved in the degradation of chitin, a component of the cell walls of fungi and exoskeletal elements of some animals (including worms and arthropods). Plays a morphogenetic role during apical growth, cell division and differentiation (cell wall morphogenesis). Also acts as an antifungal agent. Involved in the degradation and further assimilation of phytopathogenic fungi, namely mycoparasitism, the major mechanism accounting for the antagonistic activity against phytopathogenic fungi displayed by Trichoderma.</text>
</comment>
<evidence type="ECO:0000256" key="4">
    <source>
        <dbReference type="ARBA" id="ARBA00012729"/>
    </source>
</evidence>
<dbReference type="GO" id="GO:0006032">
    <property type="term" value="P:chitin catabolic process"/>
    <property type="evidence" value="ECO:0007669"/>
    <property type="project" value="UniProtKB-KW"/>
</dbReference>
<dbReference type="STRING" id="490622.A0A395NAC1"/>
<dbReference type="InterPro" id="IPR011583">
    <property type="entry name" value="Chitinase_II/V-like_cat"/>
</dbReference>
<dbReference type="OrthoDB" id="76388at2759"/>
<comment type="catalytic activity">
    <reaction evidence="1">
        <text>Random endo-hydrolysis of N-acetyl-beta-D-glucosaminide (1-&gt;4)-beta-linkages in chitin and chitodextrins.</text>
        <dbReference type="EC" id="3.2.1.14"/>
    </reaction>
</comment>
<feature type="region of interest" description="Disordered" evidence="16">
    <location>
        <begin position="108"/>
        <end position="166"/>
    </location>
</feature>
<dbReference type="PROSITE" id="PS01095">
    <property type="entry name" value="GH18_1"/>
    <property type="match status" value="1"/>
</dbReference>
<dbReference type="Gene3D" id="3.10.50.10">
    <property type="match status" value="1"/>
</dbReference>
<keyword evidence="7 17" id="KW-0732">Signal</keyword>
<evidence type="ECO:0000313" key="19">
    <source>
        <dbReference type="EMBL" id="RFU72969.1"/>
    </source>
</evidence>
<evidence type="ECO:0000256" key="17">
    <source>
        <dbReference type="SAM" id="SignalP"/>
    </source>
</evidence>
<keyword evidence="5" id="KW-0964">Secreted</keyword>
<dbReference type="CDD" id="cd06548">
    <property type="entry name" value="GH18_chitinase"/>
    <property type="match status" value="1"/>
</dbReference>
<dbReference type="Gene3D" id="3.20.20.80">
    <property type="entry name" value="Glycosidases"/>
    <property type="match status" value="1"/>
</dbReference>
<dbReference type="PROSITE" id="PS51910">
    <property type="entry name" value="GH18_2"/>
    <property type="match status" value="1"/>
</dbReference>
<proteinExistence type="inferred from homology"/>
<dbReference type="AlphaFoldDB" id="A0A395NAC1"/>
<evidence type="ECO:0000256" key="15">
    <source>
        <dbReference type="RuleBase" id="RU000489"/>
    </source>
</evidence>
<evidence type="ECO:0000256" key="6">
    <source>
        <dbReference type="ARBA" id="ARBA00022685"/>
    </source>
</evidence>
<evidence type="ECO:0000256" key="8">
    <source>
        <dbReference type="ARBA" id="ARBA00022801"/>
    </source>
</evidence>
<dbReference type="Pfam" id="PF00704">
    <property type="entry name" value="Glyco_hydro_18"/>
    <property type="match status" value="1"/>
</dbReference>
<dbReference type="SUPFAM" id="SSF54556">
    <property type="entry name" value="Chitinase insertion domain"/>
    <property type="match status" value="1"/>
</dbReference>
<evidence type="ECO:0000256" key="11">
    <source>
        <dbReference type="ARBA" id="ARBA00023277"/>
    </source>
</evidence>
<evidence type="ECO:0000256" key="13">
    <source>
        <dbReference type="ARBA" id="ARBA00023326"/>
    </source>
</evidence>
<evidence type="ECO:0000313" key="20">
    <source>
        <dbReference type="Proteomes" id="UP000266272"/>
    </source>
</evidence>
<comment type="caution">
    <text evidence="19">The sequence shown here is derived from an EMBL/GenBank/DDBJ whole genome shotgun (WGS) entry which is preliminary data.</text>
</comment>
<keyword evidence="20" id="KW-1185">Reference proteome</keyword>
<evidence type="ECO:0000256" key="12">
    <source>
        <dbReference type="ARBA" id="ARBA00023295"/>
    </source>
</evidence>
<keyword evidence="13" id="KW-0624">Polysaccharide degradation</keyword>
<comment type="subcellular location">
    <subcellularLocation>
        <location evidence="2">Secreted</location>
    </subcellularLocation>
</comment>
<evidence type="ECO:0000256" key="16">
    <source>
        <dbReference type="SAM" id="MobiDB-lite"/>
    </source>
</evidence>
<dbReference type="InterPro" id="IPR001579">
    <property type="entry name" value="Glyco_hydro_18_chit_AS"/>
</dbReference>
<evidence type="ECO:0000259" key="18">
    <source>
        <dbReference type="PROSITE" id="PS51910"/>
    </source>
</evidence>
<dbReference type="EMBL" id="PXOA01000731">
    <property type="protein sequence ID" value="RFU72969.1"/>
    <property type="molecule type" value="Genomic_DNA"/>
</dbReference>
<evidence type="ECO:0000256" key="5">
    <source>
        <dbReference type="ARBA" id="ARBA00022525"/>
    </source>
</evidence>
<dbReference type="FunFam" id="3.10.50.10:FF:000005">
    <property type="entry name" value="Endochitinase B1"/>
    <property type="match status" value="1"/>
</dbReference>
<dbReference type="InterPro" id="IPR050314">
    <property type="entry name" value="Glycosyl_Hydrlase_18"/>
</dbReference>
<dbReference type="GO" id="GO:0000272">
    <property type="term" value="P:polysaccharide catabolic process"/>
    <property type="evidence" value="ECO:0007669"/>
    <property type="project" value="UniProtKB-KW"/>
</dbReference>
<feature type="signal peptide" evidence="17">
    <location>
        <begin position="1"/>
        <end position="18"/>
    </location>
</feature>
<dbReference type="InterPro" id="IPR017853">
    <property type="entry name" value="GH"/>
</dbReference>
<dbReference type="SMART" id="SM00636">
    <property type="entry name" value="Glyco_18"/>
    <property type="match status" value="1"/>
</dbReference>
<keyword evidence="6" id="KW-0165">Cleavage on pair of basic residues</keyword>
<dbReference type="GO" id="GO:0008061">
    <property type="term" value="F:chitin binding"/>
    <property type="evidence" value="ECO:0007669"/>
    <property type="project" value="InterPro"/>
</dbReference>
<organism evidence="19 20">
    <name type="scientific">Trichoderma arundinaceum</name>
    <dbReference type="NCBI Taxonomy" id="490622"/>
    <lineage>
        <taxon>Eukaryota</taxon>
        <taxon>Fungi</taxon>
        <taxon>Dikarya</taxon>
        <taxon>Ascomycota</taxon>
        <taxon>Pezizomycotina</taxon>
        <taxon>Sordariomycetes</taxon>
        <taxon>Hypocreomycetidae</taxon>
        <taxon>Hypocreales</taxon>
        <taxon>Hypocreaceae</taxon>
        <taxon>Trichoderma</taxon>
    </lineage>
</organism>
<accession>A0A395NAC1</accession>
<dbReference type="Proteomes" id="UP000266272">
    <property type="component" value="Unassembled WGS sequence"/>
</dbReference>
<dbReference type="PANTHER" id="PTHR11177">
    <property type="entry name" value="CHITINASE"/>
    <property type="match status" value="1"/>
</dbReference>
<dbReference type="InterPro" id="IPR029070">
    <property type="entry name" value="Chitinase_insertion_sf"/>
</dbReference>
<evidence type="ECO:0000256" key="2">
    <source>
        <dbReference type="ARBA" id="ARBA00004613"/>
    </source>
</evidence>